<comment type="similarity">
    <text evidence="2">Belongs to the glycosyl hydrolase 29 family.</text>
</comment>
<organism evidence="8 9">
    <name type="scientific">Paenibacillus piri</name>
    <dbReference type="NCBI Taxonomy" id="2547395"/>
    <lineage>
        <taxon>Bacteria</taxon>
        <taxon>Bacillati</taxon>
        <taxon>Bacillota</taxon>
        <taxon>Bacilli</taxon>
        <taxon>Bacillales</taxon>
        <taxon>Paenibacillaceae</taxon>
        <taxon>Paenibacillus</taxon>
    </lineage>
</organism>
<dbReference type="GO" id="GO:0004560">
    <property type="term" value="F:alpha-L-fucosidase activity"/>
    <property type="evidence" value="ECO:0007669"/>
    <property type="project" value="InterPro"/>
</dbReference>
<evidence type="ECO:0000256" key="3">
    <source>
        <dbReference type="ARBA" id="ARBA00012662"/>
    </source>
</evidence>
<dbReference type="EC" id="3.2.1.51" evidence="3"/>
<keyword evidence="9" id="KW-1185">Reference proteome</keyword>
<evidence type="ECO:0000256" key="5">
    <source>
        <dbReference type="ARBA" id="ARBA00022801"/>
    </source>
</evidence>
<evidence type="ECO:0000256" key="1">
    <source>
        <dbReference type="ARBA" id="ARBA00004071"/>
    </source>
</evidence>
<evidence type="ECO:0000259" key="7">
    <source>
        <dbReference type="Pfam" id="PF01120"/>
    </source>
</evidence>
<evidence type="ECO:0000313" key="8">
    <source>
        <dbReference type="EMBL" id="TDF93288.1"/>
    </source>
</evidence>
<keyword evidence="4" id="KW-0732">Signal</keyword>
<dbReference type="EMBL" id="SMRT01000017">
    <property type="protein sequence ID" value="TDF93288.1"/>
    <property type="molecule type" value="Genomic_DNA"/>
</dbReference>
<feature type="domain" description="Glycoside hydrolase family 29 N-terminal" evidence="7">
    <location>
        <begin position="17"/>
        <end position="323"/>
    </location>
</feature>
<accession>A0A4R5KFA3</accession>
<dbReference type="InterPro" id="IPR016286">
    <property type="entry name" value="FUC_metazoa-typ"/>
</dbReference>
<dbReference type="SMART" id="SM00812">
    <property type="entry name" value="Alpha_L_fucos"/>
    <property type="match status" value="1"/>
</dbReference>
<keyword evidence="6" id="KW-0326">Glycosidase</keyword>
<dbReference type="OrthoDB" id="107551at2"/>
<dbReference type="PRINTS" id="PR00741">
    <property type="entry name" value="GLHYDRLASE29"/>
</dbReference>
<evidence type="ECO:0000256" key="2">
    <source>
        <dbReference type="ARBA" id="ARBA00007951"/>
    </source>
</evidence>
<dbReference type="AlphaFoldDB" id="A0A4R5KFA3"/>
<evidence type="ECO:0000256" key="4">
    <source>
        <dbReference type="ARBA" id="ARBA00022729"/>
    </source>
</evidence>
<comment type="function">
    <text evidence="1">Alpha-L-fucosidase is responsible for hydrolyzing the alpha-1,6-linked fucose joined to the reducing-end N-acetylglucosamine of the carbohydrate moieties of glycoproteins.</text>
</comment>
<dbReference type="GO" id="GO:0005764">
    <property type="term" value="C:lysosome"/>
    <property type="evidence" value="ECO:0007669"/>
    <property type="project" value="TreeGrafter"/>
</dbReference>
<dbReference type="RefSeq" id="WP_133234374.1">
    <property type="nucleotide sequence ID" value="NZ_SMRT01000017.1"/>
</dbReference>
<evidence type="ECO:0000313" key="9">
    <source>
        <dbReference type="Proteomes" id="UP000295636"/>
    </source>
</evidence>
<dbReference type="InterPro" id="IPR000933">
    <property type="entry name" value="Glyco_hydro_29"/>
</dbReference>
<dbReference type="Proteomes" id="UP000295636">
    <property type="component" value="Unassembled WGS sequence"/>
</dbReference>
<dbReference type="Pfam" id="PF01120">
    <property type="entry name" value="Alpha_L_fucos"/>
    <property type="match status" value="1"/>
</dbReference>
<dbReference type="SUPFAM" id="SSF51445">
    <property type="entry name" value="(Trans)glycosidases"/>
    <property type="match status" value="1"/>
</dbReference>
<protein>
    <recommendedName>
        <fullName evidence="3">alpha-L-fucosidase</fullName>
        <ecNumber evidence="3">3.2.1.51</ecNumber>
    </recommendedName>
</protein>
<reference evidence="8 9" key="1">
    <citation type="submission" date="2019-03" db="EMBL/GenBank/DDBJ databases">
        <title>This is whole genome sequence of Paenibacillus sp MS74 strain.</title>
        <authorList>
            <person name="Trinh H.N."/>
        </authorList>
    </citation>
    <scope>NUCLEOTIDE SEQUENCE [LARGE SCALE GENOMIC DNA]</scope>
    <source>
        <strain evidence="8 9">MS74</strain>
    </source>
</reference>
<evidence type="ECO:0000256" key="6">
    <source>
        <dbReference type="ARBA" id="ARBA00023295"/>
    </source>
</evidence>
<dbReference type="InterPro" id="IPR057739">
    <property type="entry name" value="Glyco_hydro_29_N"/>
</dbReference>
<dbReference type="Gene3D" id="3.20.20.80">
    <property type="entry name" value="Glycosidases"/>
    <property type="match status" value="1"/>
</dbReference>
<gene>
    <name evidence="8" type="ORF">E1757_27820</name>
</gene>
<proteinExistence type="inferred from homology"/>
<name>A0A4R5KFA3_9BACL</name>
<dbReference type="InterPro" id="IPR017853">
    <property type="entry name" value="GH"/>
</dbReference>
<dbReference type="PANTHER" id="PTHR10030:SF37">
    <property type="entry name" value="ALPHA-L-FUCOSIDASE-RELATED"/>
    <property type="match status" value="1"/>
</dbReference>
<keyword evidence="5" id="KW-0378">Hydrolase</keyword>
<sequence>MSSETVKAGSNSGTGKMSWWREAKFGMFIHWGLYAIPAGKWKGKEIPGIGEWIMKRAQIPVSEYEQLASRFDPVKFDAHEWVETARQAGMKYIVITAKHHDGFCMYHSKVSAYNIVDATPFGRDPMKELADECARAGLKLCFYYSQTQDWYEKDAVGNDWDFPNADEKNFAAYLEEKVKPQVKELLTQYGPVGLIWFDTPLTMTDAQSRDLADFVRSIQPDCIVNGRVGNGFGDYVCLGDNETPATALEADWETCATLNHTWGFKTNDHHWKSPELITKLLADIIGKGGTYLLNVGPTAEGVIPQPSIEVLQAVGRWLDVNGEAVYGTGANPFATEFAWGTLTTKPGKVFAHLFEWPGEPFVLRGLNNRVRQAYLLAEPERKLQVEQSYDSGSGSYDLKITLPAEAPDAAVSVLALEIEGDATADNALMQRADGQIVLEAHHAAIHNTSSPGIALSKSGTITNWLNAGDSLSWEFKVAAPGRFNVEIISMAEKARSAIGEQIGQWEGGHELVIEADGQKLSCVVEEQERIVNSRSLYFNRIRSKCGTLQLAQGEHKLTIDPVKLNTDKGLGLKLISVQFIPQ</sequence>
<dbReference type="GO" id="GO:0006004">
    <property type="term" value="P:fucose metabolic process"/>
    <property type="evidence" value="ECO:0007669"/>
    <property type="project" value="InterPro"/>
</dbReference>
<comment type="caution">
    <text evidence="8">The sequence shown here is derived from an EMBL/GenBank/DDBJ whole genome shotgun (WGS) entry which is preliminary data.</text>
</comment>
<dbReference type="GO" id="GO:0016139">
    <property type="term" value="P:glycoside catabolic process"/>
    <property type="evidence" value="ECO:0007669"/>
    <property type="project" value="TreeGrafter"/>
</dbReference>
<dbReference type="PANTHER" id="PTHR10030">
    <property type="entry name" value="ALPHA-L-FUCOSIDASE"/>
    <property type="match status" value="1"/>
</dbReference>